<evidence type="ECO:0000313" key="2">
    <source>
        <dbReference type="EMBL" id="GAA0466273.1"/>
    </source>
</evidence>
<dbReference type="EMBL" id="BAAACZ010000018">
    <property type="protein sequence ID" value="GAA0466273.1"/>
    <property type="molecule type" value="Genomic_DNA"/>
</dbReference>
<keyword evidence="1" id="KW-0472">Membrane</keyword>
<gene>
    <name evidence="2" type="ORF">GCM10008935_22710</name>
</gene>
<evidence type="ECO:0000256" key="1">
    <source>
        <dbReference type="SAM" id="Phobius"/>
    </source>
</evidence>
<protein>
    <recommendedName>
        <fullName evidence="4">DUF4306 domain-containing protein</fullName>
    </recommendedName>
</protein>
<dbReference type="Proteomes" id="UP001500740">
    <property type="component" value="Unassembled WGS sequence"/>
</dbReference>
<reference evidence="3" key="1">
    <citation type="journal article" date="2019" name="Int. J. Syst. Evol. Microbiol.">
        <title>The Global Catalogue of Microorganisms (GCM) 10K type strain sequencing project: providing services to taxonomists for standard genome sequencing and annotation.</title>
        <authorList>
            <consortium name="The Broad Institute Genomics Platform"/>
            <consortium name="The Broad Institute Genome Sequencing Center for Infectious Disease"/>
            <person name="Wu L."/>
            <person name="Ma J."/>
        </authorList>
    </citation>
    <scope>NUCLEOTIDE SEQUENCE [LARGE SCALE GENOMIC DNA]</scope>
    <source>
        <strain evidence="3">JCM 14193</strain>
    </source>
</reference>
<evidence type="ECO:0008006" key="4">
    <source>
        <dbReference type="Google" id="ProtNLM"/>
    </source>
</evidence>
<comment type="caution">
    <text evidence="2">The sequence shown here is derived from an EMBL/GenBank/DDBJ whole genome shotgun (WGS) entry which is preliminary data.</text>
</comment>
<feature type="transmembrane region" description="Helical" evidence="1">
    <location>
        <begin position="62"/>
        <end position="81"/>
    </location>
</feature>
<keyword evidence="1" id="KW-1133">Transmembrane helix</keyword>
<dbReference type="RefSeq" id="WP_343783668.1">
    <property type="nucleotide sequence ID" value="NZ_BAAACZ010000018.1"/>
</dbReference>
<proteinExistence type="predicted"/>
<accession>A0ABP3JX26</accession>
<organism evidence="2 3">
    <name type="scientific">Alkalibacillus silvisoli</name>
    <dbReference type="NCBI Taxonomy" id="392823"/>
    <lineage>
        <taxon>Bacteria</taxon>
        <taxon>Bacillati</taxon>
        <taxon>Bacillota</taxon>
        <taxon>Bacilli</taxon>
        <taxon>Bacillales</taxon>
        <taxon>Bacillaceae</taxon>
        <taxon>Alkalibacillus</taxon>
    </lineage>
</organism>
<keyword evidence="1" id="KW-0812">Transmembrane</keyword>
<sequence length="91" mass="10553">MSRIEAVALFTMFSFLIWLYVSANHSTIDDWWTVKSIREITLENEDITIISPPNFTISPIKVLSGLVIFIILGIMLSLLVMKRRRLNRDVK</sequence>
<keyword evidence="3" id="KW-1185">Reference proteome</keyword>
<name>A0ABP3JX26_9BACI</name>
<evidence type="ECO:0000313" key="3">
    <source>
        <dbReference type="Proteomes" id="UP001500740"/>
    </source>
</evidence>